<dbReference type="PANTHER" id="PTHR43108">
    <property type="entry name" value="N-ACETYLGLUCOSAMINE-6-SULFATASE FAMILY MEMBER"/>
    <property type="match status" value="1"/>
</dbReference>
<evidence type="ECO:0000256" key="4">
    <source>
        <dbReference type="ARBA" id="ARBA00023180"/>
    </source>
</evidence>
<evidence type="ECO:0000256" key="6">
    <source>
        <dbReference type="SAM" id="SignalP"/>
    </source>
</evidence>
<keyword evidence="4" id="KW-0325">Glycoprotein</keyword>
<dbReference type="InterPro" id="IPR024607">
    <property type="entry name" value="Sulfatase_CS"/>
</dbReference>
<dbReference type="GO" id="GO:0016787">
    <property type="term" value="F:hydrolase activity"/>
    <property type="evidence" value="ECO:0007669"/>
    <property type="project" value="UniProtKB-KW"/>
</dbReference>
<sequence>MRHRRATLAALVAAAILCVPLPSTAAGAPAGKASAAREQAVAGKQVAAGAKRAAAQQRALRRAKQPVRARPSARAKKLARAKKPAGARALARAKKRARARIPARAFPRSRAKAPARRFPLAPPSNKPNIVFVLTDDLSWDLVDYMPNVKRLQREGVTFSNYIVTNSLCCPSRASILTGRYPHNTGIYRNTGDDGGFLAFRARGQERDTFATSLQQAGYRTALMGKYMNQYNPTRVRDALGRPYVPPGWTDWKVVGNGYPGYGYRIAREGRVVRRGWEPRDYLTTVLRRDAIGFISSAVGAGQPFMLELSTFTPHTPSTPAPRDVGRFSAVTAPRTPSFNEEDISDKPSWLRGHRRLTDEQQQRIDEHFRNRVRSVQSVDRAIGRIRRELNRLGVARNTYVVFSSDNGFHMGQHRLTPGKLTAYDPDIRVPLVVTGPGVPAGRVVSEIAENVDLCPTFTELGGTPAPATADGRSLVPFLRGLPAPADWRRAALIEHRGAVTSPADPDFPARGSGNPPTYEALRTRDSLYVEYADGEREFYDRRVDPDELDNVYDALPEARRERLTAAVAAMKTCTGVGCRVASRLGAESPLP</sequence>
<keyword evidence="3" id="KW-0378">Hydrolase</keyword>
<dbReference type="EMBL" id="JACHNU010000003">
    <property type="protein sequence ID" value="MBB4662958.1"/>
    <property type="molecule type" value="Genomic_DNA"/>
</dbReference>
<dbReference type="Proteomes" id="UP000585272">
    <property type="component" value="Unassembled WGS sequence"/>
</dbReference>
<feature type="compositionally biased region" description="Basic residues" evidence="5">
    <location>
        <begin position="101"/>
        <end position="115"/>
    </location>
</feature>
<accession>A0A840IG68</accession>
<dbReference type="InterPro" id="IPR000917">
    <property type="entry name" value="Sulfatase_N"/>
</dbReference>
<dbReference type="Pfam" id="PF00884">
    <property type="entry name" value="Sulfatase"/>
    <property type="match status" value="1"/>
</dbReference>
<proteinExistence type="inferred from homology"/>
<keyword evidence="9" id="KW-1185">Reference proteome</keyword>
<evidence type="ECO:0000256" key="1">
    <source>
        <dbReference type="ARBA" id="ARBA00008779"/>
    </source>
</evidence>
<name>A0A840IG68_9ACTN</name>
<organism evidence="8 9">
    <name type="scientific">Conexibacter arvalis</name>
    <dbReference type="NCBI Taxonomy" id="912552"/>
    <lineage>
        <taxon>Bacteria</taxon>
        <taxon>Bacillati</taxon>
        <taxon>Actinomycetota</taxon>
        <taxon>Thermoleophilia</taxon>
        <taxon>Solirubrobacterales</taxon>
        <taxon>Conexibacteraceae</taxon>
        <taxon>Conexibacter</taxon>
    </lineage>
</organism>
<dbReference type="Gene3D" id="3.40.720.10">
    <property type="entry name" value="Alkaline Phosphatase, subunit A"/>
    <property type="match status" value="1"/>
</dbReference>
<dbReference type="CDD" id="cd16147">
    <property type="entry name" value="G6S"/>
    <property type="match status" value="1"/>
</dbReference>
<dbReference type="PANTHER" id="PTHR43108:SF8">
    <property type="entry name" value="SD21168P"/>
    <property type="match status" value="1"/>
</dbReference>
<evidence type="ECO:0000256" key="3">
    <source>
        <dbReference type="ARBA" id="ARBA00022801"/>
    </source>
</evidence>
<gene>
    <name evidence="8" type="ORF">BDZ31_002547</name>
</gene>
<reference evidence="8 9" key="1">
    <citation type="submission" date="2020-08" db="EMBL/GenBank/DDBJ databases">
        <title>Genomic Encyclopedia of Archaeal and Bacterial Type Strains, Phase II (KMG-II): from individual species to whole genera.</title>
        <authorList>
            <person name="Goeker M."/>
        </authorList>
    </citation>
    <scope>NUCLEOTIDE SEQUENCE [LARGE SCALE GENOMIC DNA]</scope>
    <source>
        <strain evidence="8 9">DSM 23288</strain>
    </source>
</reference>
<evidence type="ECO:0000313" key="8">
    <source>
        <dbReference type="EMBL" id="MBB4662958.1"/>
    </source>
</evidence>
<keyword evidence="2 6" id="KW-0732">Signal</keyword>
<dbReference type="SUPFAM" id="SSF53649">
    <property type="entry name" value="Alkaline phosphatase-like"/>
    <property type="match status" value="1"/>
</dbReference>
<feature type="region of interest" description="Disordered" evidence="5">
    <location>
        <begin position="62"/>
        <end position="88"/>
    </location>
</feature>
<dbReference type="InterPro" id="IPR017850">
    <property type="entry name" value="Alkaline_phosphatase_core_sf"/>
</dbReference>
<protein>
    <submittedName>
        <fullName evidence="8">Arylsulfatase A-like enzyme</fullName>
    </submittedName>
</protein>
<feature type="region of interest" description="Disordered" evidence="5">
    <location>
        <begin position="101"/>
        <end position="120"/>
    </location>
</feature>
<feature type="signal peptide" evidence="6">
    <location>
        <begin position="1"/>
        <end position="25"/>
    </location>
</feature>
<evidence type="ECO:0000256" key="2">
    <source>
        <dbReference type="ARBA" id="ARBA00022729"/>
    </source>
</evidence>
<evidence type="ECO:0000259" key="7">
    <source>
        <dbReference type="Pfam" id="PF00884"/>
    </source>
</evidence>
<comment type="caution">
    <text evidence="8">The sequence shown here is derived from an EMBL/GenBank/DDBJ whole genome shotgun (WGS) entry which is preliminary data.</text>
</comment>
<evidence type="ECO:0000313" key="9">
    <source>
        <dbReference type="Proteomes" id="UP000585272"/>
    </source>
</evidence>
<dbReference type="PROSITE" id="PS00523">
    <property type="entry name" value="SULFATASE_1"/>
    <property type="match status" value="1"/>
</dbReference>
<feature type="domain" description="Sulfatase N-terminal" evidence="7">
    <location>
        <begin position="127"/>
        <end position="462"/>
    </location>
</feature>
<feature type="chain" id="PRO_5032988047" evidence="6">
    <location>
        <begin position="26"/>
        <end position="591"/>
    </location>
</feature>
<evidence type="ECO:0000256" key="5">
    <source>
        <dbReference type="SAM" id="MobiDB-lite"/>
    </source>
</evidence>
<feature type="region of interest" description="Disordered" evidence="5">
    <location>
        <begin position="499"/>
        <end position="518"/>
    </location>
</feature>
<comment type="similarity">
    <text evidence="1">Belongs to the sulfatase family.</text>
</comment>
<dbReference type="AlphaFoldDB" id="A0A840IG68"/>
<dbReference type="RefSeq" id="WP_183342609.1">
    <property type="nucleotide sequence ID" value="NZ_JACHNU010000003.1"/>
</dbReference>